<dbReference type="CDD" id="cd07185">
    <property type="entry name" value="OmpA_C-like"/>
    <property type="match status" value="1"/>
</dbReference>
<evidence type="ECO:0000259" key="12">
    <source>
        <dbReference type="PROSITE" id="PS51123"/>
    </source>
</evidence>
<evidence type="ECO:0000256" key="11">
    <source>
        <dbReference type="SAM" id="SignalP"/>
    </source>
</evidence>
<keyword evidence="3" id="KW-1134">Transmembrane beta strand</keyword>
<dbReference type="PROSITE" id="PS51123">
    <property type="entry name" value="OMPA_2"/>
    <property type="match status" value="1"/>
</dbReference>
<dbReference type="GO" id="GO:0006811">
    <property type="term" value="P:monoatomic ion transport"/>
    <property type="evidence" value="ECO:0007669"/>
    <property type="project" value="UniProtKB-KW"/>
</dbReference>
<dbReference type="EMBL" id="SKBM01000013">
    <property type="protein sequence ID" value="TCZ59911.1"/>
    <property type="molecule type" value="Genomic_DNA"/>
</dbReference>
<keyword evidence="2" id="KW-0813">Transport</keyword>
<dbReference type="GO" id="GO:0009279">
    <property type="term" value="C:cell outer membrane"/>
    <property type="evidence" value="ECO:0007669"/>
    <property type="project" value="UniProtKB-SubCell"/>
</dbReference>
<dbReference type="InterPro" id="IPR006664">
    <property type="entry name" value="OMP_bac"/>
</dbReference>
<sequence length="349" mass="37123">MTLRKALLAATVLALPAAAQAEPISGLYVGAGVGANFRQETTSNGLKLRPETGWAGVGALGWGFGNGLRAEVEGNYRTNQARWRNAAGGTIPGGGYTDTYGVMANVLYDFNLGLPITPYIGGGVGYAWQEIRKARLTFPGASAFIEDTEANFAYQGIAGASYDLGSLGAYGLSATLEYRFLGTMNNTFGVSRTGPGAAAVPVGFRPDNFNHSVLVGLRYAFNAVPPAPPPVVAPVTAPAVARTYLVFFDWDRADLTERARQIIAEAADASRKTQTTRIEVAGHADRSGTPQYNQRLSQRRADAVAAELVRRGVNRGEIAVTAYGESRPLVPTADGVREPQNRRVEIVLK</sequence>
<name>A0A4R4DGE4_9PROT</name>
<evidence type="ECO:0000256" key="9">
    <source>
        <dbReference type="ARBA" id="ARBA00023237"/>
    </source>
</evidence>
<dbReference type="Gene3D" id="3.30.1330.60">
    <property type="entry name" value="OmpA-like domain"/>
    <property type="match status" value="1"/>
</dbReference>
<dbReference type="InterPro" id="IPR006665">
    <property type="entry name" value="OmpA-like"/>
</dbReference>
<keyword evidence="14" id="KW-1185">Reference proteome</keyword>
<dbReference type="PANTHER" id="PTHR30329">
    <property type="entry name" value="STATOR ELEMENT OF FLAGELLAR MOTOR COMPLEX"/>
    <property type="match status" value="1"/>
</dbReference>
<evidence type="ECO:0000256" key="10">
    <source>
        <dbReference type="PROSITE-ProRule" id="PRU00473"/>
    </source>
</evidence>
<feature type="chain" id="PRO_5020960542" evidence="11">
    <location>
        <begin position="22"/>
        <end position="349"/>
    </location>
</feature>
<dbReference type="AlphaFoldDB" id="A0A4R4DGE4"/>
<comment type="subcellular location">
    <subcellularLocation>
        <location evidence="1">Cell outer membrane</location>
        <topology evidence="1">Multi-pass membrane protein</topology>
    </subcellularLocation>
</comment>
<keyword evidence="7" id="KW-0626">Porin</keyword>
<keyword evidence="9" id="KW-0998">Cell outer membrane</keyword>
<keyword evidence="8 10" id="KW-0472">Membrane</keyword>
<keyword evidence="6" id="KW-0406">Ion transport</keyword>
<dbReference type="SUPFAM" id="SSF103088">
    <property type="entry name" value="OmpA-like"/>
    <property type="match status" value="1"/>
</dbReference>
<dbReference type="Pfam" id="PF13505">
    <property type="entry name" value="OMP_b-brl"/>
    <property type="match status" value="1"/>
</dbReference>
<protein>
    <submittedName>
        <fullName evidence="13">OmpA family protein</fullName>
    </submittedName>
</protein>
<dbReference type="Pfam" id="PF00691">
    <property type="entry name" value="OmpA"/>
    <property type="match status" value="1"/>
</dbReference>
<dbReference type="InterPro" id="IPR011250">
    <property type="entry name" value="OMP/PagP_B-barrel"/>
</dbReference>
<dbReference type="InterPro" id="IPR036737">
    <property type="entry name" value="OmpA-like_sf"/>
</dbReference>
<evidence type="ECO:0000256" key="8">
    <source>
        <dbReference type="ARBA" id="ARBA00023136"/>
    </source>
</evidence>
<evidence type="ECO:0000256" key="2">
    <source>
        <dbReference type="ARBA" id="ARBA00022448"/>
    </source>
</evidence>
<evidence type="ECO:0000256" key="1">
    <source>
        <dbReference type="ARBA" id="ARBA00004571"/>
    </source>
</evidence>
<dbReference type="GO" id="GO:0046930">
    <property type="term" value="C:pore complex"/>
    <property type="evidence" value="ECO:0007669"/>
    <property type="project" value="UniProtKB-KW"/>
</dbReference>
<dbReference type="Proteomes" id="UP000295023">
    <property type="component" value="Unassembled WGS sequence"/>
</dbReference>
<reference evidence="13 14" key="1">
    <citation type="submission" date="2019-03" db="EMBL/GenBank/DDBJ databases">
        <title>Paracraurococcus aquatilis NE82 genome sequence.</title>
        <authorList>
            <person name="Zhao Y."/>
            <person name="Du Z."/>
        </authorList>
    </citation>
    <scope>NUCLEOTIDE SEQUENCE [LARGE SCALE GENOMIC DNA]</scope>
    <source>
        <strain evidence="13 14">NE82</strain>
    </source>
</reference>
<feature type="signal peptide" evidence="11">
    <location>
        <begin position="1"/>
        <end position="21"/>
    </location>
</feature>
<keyword evidence="5 11" id="KW-0732">Signal</keyword>
<accession>A0A4R4DGE4</accession>
<evidence type="ECO:0000256" key="7">
    <source>
        <dbReference type="ARBA" id="ARBA00023114"/>
    </source>
</evidence>
<evidence type="ECO:0000256" key="3">
    <source>
        <dbReference type="ARBA" id="ARBA00022452"/>
    </source>
</evidence>
<dbReference type="InterPro" id="IPR027385">
    <property type="entry name" value="Beta-barrel_OMP"/>
</dbReference>
<feature type="domain" description="OmpA-like" evidence="12">
    <location>
        <begin position="235"/>
        <end position="349"/>
    </location>
</feature>
<proteinExistence type="predicted"/>
<dbReference type="PRINTS" id="PR01021">
    <property type="entry name" value="OMPADOMAIN"/>
</dbReference>
<dbReference type="RefSeq" id="WP_132290793.1">
    <property type="nucleotide sequence ID" value="NZ_SKBM01000013.1"/>
</dbReference>
<dbReference type="PANTHER" id="PTHR30329:SF21">
    <property type="entry name" value="LIPOPROTEIN YIAD-RELATED"/>
    <property type="match status" value="1"/>
</dbReference>
<evidence type="ECO:0000313" key="14">
    <source>
        <dbReference type="Proteomes" id="UP000295023"/>
    </source>
</evidence>
<organism evidence="13 14">
    <name type="scientific">Roseicella aquatilis</name>
    <dbReference type="NCBI Taxonomy" id="2527868"/>
    <lineage>
        <taxon>Bacteria</taxon>
        <taxon>Pseudomonadati</taxon>
        <taxon>Pseudomonadota</taxon>
        <taxon>Alphaproteobacteria</taxon>
        <taxon>Acetobacterales</taxon>
        <taxon>Roseomonadaceae</taxon>
        <taxon>Roseicella</taxon>
    </lineage>
</organism>
<dbReference type="InterPro" id="IPR050330">
    <property type="entry name" value="Bact_OuterMem_StrucFunc"/>
</dbReference>
<dbReference type="GO" id="GO:0015288">
    <property type="term" value="F:porin activity"/>
    <property type="evidence" value="ECO:0007669"/>
    <property type="project" value="UniProtKB-KW"/>
</dbReference>
<comment type="caution">
    <text evidence="13">The sequence shown here is derived from an EMBL/GenBank/DDBJ whole genome shotgun (WGS) entry which is preliminary data.</text>
</comment>
<dbReference type="SUPFAM" id="SSF56925">
    <property type="entry name" value="OMPA-like"/>
    <property type="match status" value="1"/>
</dbReference>
<dbReference type="OrthoDB" id="189250at2"/>
<keyword evidence="4" id="KW-0812">Transmembrane</keyword>
<evidence type="ECO:0000313" key="13">
    <source>
        <dbReference type="EMBL" id="TCZ59911.1"/>
    </source>
</evidence>
<evidence type="ECO:0000256" key="4">
    <source>
        <dbReference type="ARBA" id="ARBA00022692"/>
    </source>
</evidence>
<evidence type="ECO:0000256" key="5">
    <source>
        <dbReference type="ARBA" id="ARBA00022729"/>
    </source>
</evidence>
<gene>
    <name evidence="13" type="ORF">EXY23_15050</name>
</gene>
<dbReference type="Gene3D" id="2.40.160.20">
    <property type="match status" value="1"/>
</dbReference>
<evidence type="ECO:0000256" key="6">
    <source>
        <dbReference type="ARBA" id="ARBA00023065"/>
    </source>
</evidence>